<evidence type="ECO:0000256" key="1">
    <source>
        <dbReference type="SAM" id="MobiDB-lite"/>
    </source>
</evidence>
<proteinExistence type="predicted"/>
<name>A0AAW6BD52_LACAM</name>
<dbReference type="AlphaFoldDB" id="A0AAW6BD52"/>
<feature type="region of interest" description="Disordered" evidence="1">
    <location>
        <begin position="19"/>
        <end position="39"/>
    </location>
</feature>
<evidence type="ECO:0000313" key="3">
    <source>
        <dbReference type="Proteomes" id="UP001141961"/>
    </source>
</evidence>
<feature type="compositionally biased region" description="Basic and acidic residues" evidence="1">
    <location>
        <begin position="22"/>
        <end position="39"/>
    </location>
</feature>
<reference evidence="2" key="2">
    <citation type="submission" date="2022-10" db="EMBL/GenBank/DDBJ databases">
        <authorList>
            <person name="Kostovova I."/>
            <person name="Moravkova M."/>
            <person name="Pechar R."/>
        </authorList>
    </citation>
    <scope>NUCLEOTIDE SEQUENCE</scope>
    <source>
        <strain evidence="2">M597B</strain>
    </source>
</reference>
<dbReference type="Proteomes" id="UP001141961">
    <property type="component" value="Unassembled WGS sequence"/>
</dbReference>
<feature type="non-terminal residue" evidence="2">
    <location>
        <position position="134"/>
    </location>
</feature>
<dbReference type="EMBL" id="JAOTHD010000106">
    <property type="protein sequence ID" value="MDB6247738.1"/>
    <property type="molecule type" value="Genomic_DNA"/>
</dbReference>
<feature type="non-terminal residue" evidence="2">
    <location>
        <position position="1"/>
    </location>
</feature>
<accession>A0AAW6BD52</accession>
<sequence length="134" mass="15813">SIWLREYKENGYNVIIKQKGRPARDQRDSKITQGIGERDPKAERRKLAIAYCERIRKKTEGLGSRQRSKEIAKAITDLRHEFKVSLNYVLDAISEHPELPTIARSSYYKIIKRKPKKPKRSKLIARIKEIFNRH</sequence>
<protein>
    <submittedName>
        <fullName evidence="2">IS3 family transposase</fullName>
    </submittedName>
</protein>
<gene>
    <name evidence="2" type="ORF">ODV14_10815</name>
</gene>
<comment type="caution">
    <text evidence="2">The sequence shown here is derived from an EMBL/GenBank/DDBJ whole genome shotgun (WGS) entry which is preliminary data.</text>
</comment>
<evidence type="ECO:0000313" key="2">
    <source>
        <dbReference type="EMBL" id="MDB6247738.1"/>
    </source>
</evidence>
<organism evidence="2 3">
    <name type="scientific">Lactobacillus amylovorus</name>
    <dbReference type="NCBI Taxonomy" id="1604"/>
    <lineage>
        <taxon>Bacteria</taxon>
        <taxon>Bacillati</taxon>
        <taxon>Bacillota</taxon>
        <taxon>Bacilli</taxon>
        <taxon>Lactobacillales</taxon>
        <taxon>Lactobacillaceae</taxon>
        <taxon>Lactobacillus</taxon>
    </lineage>
</organism>
<reference evidence="2" key="1">
    <citation type="journal article" date="2022" name="Microorganisms">
        <title>Antibiotic Susceptibility, Resistance Gene Determinants and Corresponding Genomic Regions in Lactobacillus amylovorus Isolates Derived from Wild Boars and Domestic Pigs.</title>
        <authorList>
            <person name="Moravkova M."/>
            <person name="Kostovova I."/>
            <person name="Kavanova K."/>
            <person name="Pechar R."/>
            <person name="Stanek S."/>
            <person name="Brychta A."/>
            <person name="Zeman M."/>
            <person name="Kubasova T."/>
        </authorList>
    </citation>
    <scope>NUCLEOTIDE SEQUENCE</scope>
    <source>
        <strain evidence="2">M597B</strain>
    </source>
</reference>